<gene>
    <name evidence="2" type="ORF">M441DRAFT_158868</name>
</gene>
<feature type="region of interest" description="Disordered" evidence="1">
    <location>
        <begin position="407"/>
        <end position="428"/>
    </location>
</feature>
<feature type="compositionally biased region" description="Acidic residues" evidence="1">
    <location>
        <begin position="331"/>
        <end position="350"/>
    </location>
</feature>
<accession>A0A2T3ZKE4</accession>
<feature type="compositionally biased region" description="Low complexity" evidence="1">
    <location>
        <begin position="409"/>
        <end position="428"/>
    </location>
</feature>
<proteinExistence type="predicted"/>
<evidence type="ECO:0000313" key="2">
    <source>
        <dbReference type="EMBL" id="PTB45252.1"/>
    </source>
</evidence>
<dbReference type="EMBL" id="KZ679257">
    <property type="protein sequence ID" value="PTB45252.1"/>
    <property type="molecule type" value="Genomic_DNA"/>
</dbReference>
<feature type="region of interest" description="Disordered" evidence="1">
    <location>
        <begin position="308"/>
        <end position="351"/>
    </location>
</feature>
<protein>
    <submittedName>
        <fullName evidence="2">Uncharacterized protein</fullName>
    </submittedName>
</protein>
<name>A0A2T3ZKE4_TRIA4</name>
<dbReference type="Proteomes" id="UP000240493">
    <property type="component" value="Unassembled WGS sequence"/>
</dbReference>
<dbReference type="OrthoDB" id="47007at2759"/>
<keyword evidence="3" id="KW-1185">Reference proteome</keyword>
<feature type="non-terminal residue" evidence="2">
    <location>
        <position position="428"/>
    </location>
</feature>
<dbReference type="AlphaFoldDB" id="A0A2T3ZKE4"/>
<reference evidence="2 3" key="1">
    <citation type="submission" date="2016-07" db="EMBL/GenBank/DDBJ databases">
        <title>Multiple horizontal gene transfer events from other fungi enriched the ability of initially mycotrophic Trichoderma (Ascomycota) to feed on dead plant biomass.</title>
        <authorList>
            <consortium name="DOE Joint Genome Institute"/>
            <person name="Aerts A."/>
            <person name="Atanasova L."/>
            <person name="Chenthamara K."/>
            <person name="Zhang J."/>
            <person name="Grujic M."/>
            <person name="Henrissat B."/>
            <person name="Kuo A."/>
            <person name="Salamov A."/>
            <person name="Lipzen A."/>
            <person name="Labutti K."/>
            <person name="Barry K."/>
            <person name="Miao Y."/>
            <person name="Rahimi M.J."/>
            <person name="Shen Q."/>
            <person name="Grigoriev I.V."/>
            <person name="Kubicek C.P."/>
            <person name="Druzhinina I.S."/>
        </authorList>
    </citation>
    <scope>NUCLEOTIDE SEQUENCE [LARGE SCALE GENOMIC DNA]</scope>
    <source>
        <strain evidence="2 3">CBS 433.97</strain>
    </source>
</reference>
<evidence type="ECO:0000313" key="3">
    <source>
        <dbReference type="Proteomes" id="UP000240493"/>
    </source>
</evidence>
<organism evidence="2 3">
    <name type="scientific">Trichoderma asperellum (strain ATCC 204424 / CBS 433.97 / NBRC 101777)</name>
    <dbReference type="NCBI Taxonomy" id="1042311"/>
    <lineage>
        <taxon>Eukaryota</taxon>
        <taxon>Fungi</taxon>
        <taxon>Dikarya</taxon>
        <taxon>Ascomycota</taxon>
        <taxon>Pezizomycotina</taxon>
        <taxon>Sordariomycetes</taxon>
        <taxon>Hypocreomycetidae</taxon>
        <taxon>Hypocreales</taxon>
        <taxon>Hypocreaceae</taxon>
        <taxon>Trichoderma</taxon>
    </lineage>
</organism>
<evidence type="ECO:0000256" key="1">
    <source>
        <dbReference type="SAM" id="MobiDB-lite"/>
    </source>
</evidence>
<sequence length="428" mass="48216">MPMPCCCCCCCCCCCPISCATHEEPSRLVKQTGRDHVGRGWRVGSKLTCCVKTRRRDKRLFYLNQGIDDDRFNFGNQLEGSSPRTSDAEISAALSNYDSLETTAIVDVSYRKNRVTWRAANGETRQIFDLSLDLYANTATNTSIFKLYSYIIRKGSKGRSNKQAVYLFIHPENVRFITCETSRNARRPKSKAHKPQTYYELHFSLAECPNIVVPKDRAFESKDRTRAQLDLIQELASATDFVVHLNSTGINASKLDDLRLLGCMFSPTFTEHRPTTDFRRANLATLYAGNGGEIVGMNRGVVQSIEVDPPPYVGPAPDSCMVSNEYHGSDSEGDYNDDDGDDEEEEEEDNSAFANHVLLLLNDLQAHFNVVERYFDGMERRLDGLERCVQQRRHEITFALAMANRHYNNKNNNSNNGSNSNNNGSNGN</sequence>